<proteinExistence type="predicted"/>
<evidence type="ECO:0000313" key="1">
    <source>
        <dbReference type="EMBL" id="CAF9925881.1"/>
    </source>
</evidence>
<evidence type="ECO:0000313" key="2">
    <source>
        <dbReference type="Proteomes" id="UP000664169"/>
    </source>
</evidence>
<dbReference type="EMBL" id="CAJPDQ010000024">
    <property type="protein sequence ID" value="CAF9925881.1"/>
    <property type="molecule type" value="Genomic_DNA"/>
</dbReference>
<dbReference type="Proteomes" id="UP000664169">
    <property type="component" value="Unassembled WGS sequence"/>
</dbReference>
<organism evidence="1 2">
    <name type="scientific">Gomphillus americanus</name>
    <dbReference type="NCBI Taxonomy" id="1940652"/>
    <lineage>
        <taxon>Eukaryota</taxon>
        <taxon>Fungi</taxon>
        <taxon>Dikarya</taxon>
        <taxon>Ascomycota</taxon>
        <taxon>Pezizomycotina</taxon>
        <taxon>Lecanoromycetes</taxon>
        <taxon>OSLEUM clade</taxon>
        <taxon>Ostropomycetidae</taxon>
        <taxon>Ostropales</taxon>
        <taxon>Graphidaceae</taxon>
        <taxon>Gomphilloideae</taxon>
        <taxon>Gomphillus</taxon>
    </lineage>
</organism>
<dbReference type="AlphaFoldDB" id="A0A8H3FRD0"/>
<comment type="caution">
    <text evidence="1">The sequence shown here is derived from an EMBL/GenBank/DDBJ whole genome shotgun (WGS) entry which is preliminary data.</text>
</comment>
<dbReference type="InterPro" id="IPR015947">
    <property type="entry name" value="PUA-like_sf"/>
</dbReference>
<dbReference type="InterPro" id="IPR036987">
    <property type="entry name" value="SRA-YDG_sf"/>
</dbReference>
<dbReference type="SUPFAM" id="SSF88697">
    <property type="entry name" value="PUA domain-like"/>
    <property type="match status" value="1"/>
</dbReference>
<gene>
    <name evidence="1" type="ORF">GOMPHAMPRED_003999</name>
</gene>
<accession>A0A8H3FRD0</accession>
<dbReference type="OrthoDB" id="3244603at2759"/>
<name>A0A8H3FRD0_9LECA</name>
<keyword evidence="2" id="KW-1185">Reference proteome</keyword>
<protein>
    <recommendedName>
        <fullName evidence="3">YDG domain-containing protein</fullName>
    </recommendedName>
</protein>
<evidence type="ECO:0008006" key="3">
    <source>
        <dbReference type="Google" id="ProtNLM"/>
    </source>
</evidence>
<sequence>MDPLQPVQYPRTKTRLHLTPESLRLWSLHVSNSLSPALAEALVPSEVLLPADCDEINRLFNALTLLYVTPCLLKKTQIHLALQHICEPGGGWPNGMSNRAESLLAKWENSIGELKPIDDVVWGEDGALAGCVEIISTSGKRGWIIKMEEGRRPNDSLAVGDLGFKSGLWWVDRAAALRDGIINSISNDITYDSKGAYAVVITGNREVGTKFSTFEYDGTGVNGSFRLLAKMITSPNLIRVLREYTGSSIFAPKAGLRYEGLFRISRFSNKLDFHKDGSDTWTWKAYLERDKSKDAEPLRLVRPDEDDLMVWQKFIAEREDHIKKLTDVQNIGKKATHIFWEESKPIRSRYKLL</sequence>
<reference evidence="1" key="1">
    <citation type="submission" date="2021-03" db="EMBL/GenBank/DDBJ databases">
        <authorList>
            <person name="Tagirdzhanova G."/>
        </authorList>
    </citation>
    <scope>NUCLEOTIDE SEQUENCE</scope>
</reference>
<dbReference type="Gene3D" id="2.30.280.10">
    <property type="entry name" value="SRA-YDG"/>
    <property type="match status" value="1"/>
</dbReference>